<proteinExistence type="predicted"/>
<dbReference type="AlphaFoldDB" id="A0A975G052"/>
<evidence type="ECO:0000313" key="2">
    <source>
        <dbReference type="Proteomes" id="UP000676409"/>
    </source>
</evidence>
<name>A0A975G052_9CAUL</name>
<reference evidence="1" key="1">
    <citation type="submission" date="2021-04" db="EMBL/GenBank/DDBJ databases">
        <title>The complete genome sequence of Caulobacter sp. S6.</title>
        <authorList>
            <person name="Tang Y."/>
            <person name="Ouyang W."/>
            <person name="Liu Q."/>
            <person name="Huang B."/>
            <person name="Guo Z."/>
            <person name="Lei P."/>
        </authorList>
    </citation>
    <scope>NUCLEOTIDE SEQUENCE</scope>
    <source>
        <strain evidence="1">S6</strain>
    </source>
</reference>
<accession>A0A975G052</accession>
<dbReference type="KEGG" id="caul:KCG34_23875"/>
<dbReference type="Proteomes" id="UP000676409">
    <property type="component" value="Chromosome"/>
</dbReference>
<protein>
    <submittedName>
        <fullName evidence="1">Uncharacterized protein</fullName>
    </submittedName>
</protein>
<keyword evidence="2" id="KW-1185">Reference proteome</keyword>
<evidence type="ECO:0000313" key="1">
    <source>
        <dbReference type="EMBL" id="QUD88032.1"/>
    </source>
</evidence>
<sequence length="66" mass="6887">MAGAKPLSLSDALALQETYGDEISAASIAADGPALASALRQARDLQRALIAWALWRRASGPAPARR</sequence>
<gene>
    <name evidence="1" type="ORF">KCG34_23875</name>
</gene>
<dbReference type="EMBL" id="CP073078">
    <property type="protein sequence ID" value="QUD88032.1"/>
    <property type="molecule type" value="Genomic_DNA"/>
</dbReference>
<dbReference type="RefSeq" id="WP_211938083.1">
    <property type="nucleotide sequence ID" value="NZ_CP073078.1"/>
</dbReference>
<organism evidence="1 2">
    <name type="scientific">Phenylobacterium montanum</name>
    <dbReference type="NCBI Taxonomy" id="2823693"/>
    <lineage>
        <taxon>Bacteria</taxon>
        <taxon>Pseudomonadati</taxon>
        <taxon>Pseudomonadota</taxon>
        <taxon>Alphaproteobacteria</taxon>
        <taxon>Caulobacterales</taxon>
        <taxon>Caulobacteraceae</taxon>
        <taxon>Phenylobacterium</taxon>
    </lineage>
</organism>